<proteinExistence type="predicted"/>
<keyword evidence="8" id="KW-1185">Reference proteome</keyword>
<keyword evidence="1 5" id="KW-0479">Metal-binding</keyword>
<feature type="region of interest" description="Disordered" evidence="6">
    <location>
        <begin position="352"/>
        <end position="405"/>
    </location>
</feature>
<protein>
    <submittedName>
        <fullName evidence="9">Zinc finger, CCCH-type domain-containing protein</fullName>
    </submittedName>
</protein>
<dbReference type="PANTHER" id="PTHR13119">
    <property type="entry name" value="ZINC FINGER CCCH DOMAIN-CONTAINING PROTEI"/>
    <property type="match status" value="1"/>
</dbReference>
<dbReference type="WBParaSite" id="SVE_1588100.1">
    <property type="protein sequence ID" value="SVE_1588100.1"/>
    <property type="gene ID" value="SVE_1588100"/>
</dbReference>
<dbReference type="AlphaFoldDB" id="A0A0K0FU69"/>
<feature type="zinc finger region" description="C3H1-type" evidence="5">
    <location>
        <begin position="124"/>
        <end position="151"/>
    </location>
</feature>
<dbReference type="GO" id="GO:0003723">
    <property type="term" value="F:RNA binding"/>
    <property type="evidence" value="ECO:0007669"/>
    <property type="project" value="InterPro"/>
</dbReference>
<keyword evidence="3 5" id="KW-0863">Zinc-finger</keyword>
<name>A0A0K0FU69_STRVS</name>
<dbReference type="PROSITE" id="PS50103">
    <property type="entry name" value="ZF_C3H1"/>
    <property type="match status" value="3"/>
</dbReference>
<dbReference type="PANTHER" id="PTHR13119:SF12">
    <property type="entry name" value="PROTEIN SUPPRESSOR OF SABLE"/>
    <property type="match status" value="1"/>
</dbReference>
<dbReference type="InterPro" id="IPR000571">
    <property type="entry name" value="Znf_CCCH"/>
</dbReference>
<sequence>MVLDEEKKGFSVECKNVEIEEGELTDEEETPYEKMLKEAINLRKKDLSMWNDIAKNYSVPYHSSVSQYSEKDIPEIDPYGEEVQNNFIDTSHLALNDLSVEEVDLIFKRRAKLLENSFNQAEEYKRPIMCKYFREGFCRDGEKCFFSHLLEDSNRKTRLCKFYEHTSCNQSSTCSYWHGEFPCYKFHILKNCLKDKFCKYSHEPLSPYAKEVLEEYEKERFGYKRSHKEMEKLNIDAINLDNPQTDIDFRVWIPKLQFSFDEIIELTKGNNADNSHSNNFNEGLTEIDDSFDIRNIFDSMKVESYLMGKESSLNWVSAIKHDLSFEKKIGKSQINSSWIQLNNEKSRNAKRSYVGSLSEENSKKSKFLPPNWPSPFEKKKNSKSHDRKKVHNFKKKKNNFKVKHH</sequence>
<feature type="domain" description="C3H1-type" evidence="7">
    <location>
        <begin position="182"/>
        <end position="205"/>
    </location>
</feature>
<reference evidence="9" key="2">
    <citation type="submission" date="2015-08" db="UniProtKB">
        <authorList>
            <consortium name="WormBaseParasite"/>
        </authorList>
    </citation>
    <scope>IDENTIFICATION</scope>
</reference>
<feature type="domain" description="C3H1-type" evidence="7">
    <location>
        <begin position="154"/>
        <end position="181"/>
    </location>
</feature>
<keyword evidence="4 5" id="KW-0862">Zinc</keyword>
<evidence type="ECO:0000256" key="5">
    <source>
        <dbReference type="PROSITE-ProRule" id="PRU00723"/>
    </source>
</evidence>
<evidence type="ECO:0000259" key="7">
    <source>
        <dbReference type="PROSITE" id="PS50103"/>
    </source>
</evidence>
<accession>A0A0K0FU69</accession>
<organism evidence="8 9">
    <name type="scientific">Strongyloides venezuelensis</name>
    <name type="common">Threadworm</name>
    <dbReference type="NCBI Taxonomy" id="75913"/>
    <lineage>
        <taxon>Eukaryota</taxon>
        <taxon>Metazoa</taxon>
        <taxon>Ecdysozoa</taxon>
        <taxon>Nematoda</taxon>
        <taxon>Chromadorea</taxon>
        <taxon>Rhabditida</taxon>
        <taxon>Tylenchina</taxon>
        <taxon>Panagrolaimomorpha</taxon>
        <taxon>Strongyloidoidea</taxon>
        <taxon>Strongyloididae</taxon>
        <taxon>Strongyloides</taxon>
    </lineage>
</organism>
<dbReference type="GO" id="GO:0005634">
    <property type="term" value="C:nucleus"/>
    <property type="evidence" value="ECO:0007669"/>
    <property type="project" value="TreeGrafter"/>
</dbReference>
<dbReference type="InterPro" id="IPR036855">
    <property type="entry name" value="Znf_CCCH_sf"/>
</dbReference>
<feature type="zinc finger region" description="C3H1-type" evidence="5">
    <location>
        <begin position="182"/>
        <end position="205"/>
    </location>
</feature>
<dbReference type="SUPFAM" id="SSF90229">
    <property type="entry name" value="CCCH zinc finger"/>
    <property type="match status" value="2"/>
</dbReference>
<evidence type="ECO:0000256" key="1">
    <source>
        <dbReference type="ARBA" id="ARBA00022723"/>
    </source>
</evidence>
<evidence type="ECO:0000313" key="8">
    <source>
        <dbReference type="Proteomes" id="UP000035680"/>
    </source>
</evidence>
<dbReference type="GO" id="GO:0008270">
    <property type="term" value="F:zinc ion binding"/>
    <property type="evidence" value="ECO:0007669"/>
    <property type="project" value="UniProtKB-KW"/>
</dbReference>
<feature type="domain" description="C3H1-type" evidence="7">
    <location>
        <begin position="124"/>
        <end position="151"/>
    </location>
</feature>
<dbReference type="GO" id="GO:0045892">
    <property type="term" value="P:negative regulation of DNA-templated transcription"/>
    <property type="evidence" value="ECO:0007669"/>
    <property type="project" value="InterPro"/>
</dbReference>
<feature type="zinc finger region" description="C3H1-type" evidence="5">
    <location>
        <begin position="154"/>
        <end position="181"/>
    </location>
</feature>
<evidence type="ECO:0000256" key="6">
    <source>
        <dbReference type="SAM" id="MobiDB-lite"/>
    </source>
</evidence>
<dbReference type="SMART" id="SM00356">
    <property type="entry name" value="ZnF_C3H1"/>
    <property type="match status" value="3"/>
</dbReference>
<keyword evidence="2" id="KW-0677">Repeat</keyword>
<dbReference type="Gene3D" id="4.10.1000.10">
    <property type="entry name" value="Zinc finger, CCCH-type"/>
    <property type="match status" value="1"/>
</dbReference>
<evidence type="ECO:0000313" key="9">
    <source>
        <dbReference type="WBParaSite" id="SVE_1588100.1"/>
    </source>
</evidence>
<evidence type="ECO:0000256" key="2">
    <source>
        <dbReference type="ARBA" id="ARBA00022737"/>
    </source>
</evidence>
<feature type="compositionally biased region" description="Basic residues" evidence="6">
    <location>
        <begin position="380"/>
        <end position="405"/>
    </location>
</feature>
<reference evidence="8" key="1">
    <citation type="submission" date="2014-07" db="EMBL/GenBank/DDBJ databases">
        <authorList>
            <person name="Martin A.A"/>
            <person name="De Silva N."/>
        </authorList>
    </citation>
    <scope>NUCLEOTIDE SEQUENCE</scope>
</reference>
<evidence type="ECO:0000256" key="3">
    <source>
        <dbReference type="ARBA" id="ARBA00022771"/>
    </source>
</evidence>
<evidence type="ECO:0000256" key="4">
    <source>
        <dbReference type="ARBA" id="ARBA00022833"/>
    </source>
</evidence>
<dbReference type="InterPro" id="IPR045124">
    <property type="entry name" value="Su(sable)-like"/>
</dbReference>
<dbReference type="STRING" id="75913.A0A0K0FU69"/>
<dbReference type="Proteomes" id="UP000035680">
    <property type="component" value="Unassembled WGS sequence"/>
</dbReference>